<gene>
    <name evidence="12" type="primary">Necator_chrI.g236</name>
    <name evidence="12" type="ORF">RB195_004116</name>
</gene>
<dbReference type="InterPro" id="IPR054708">
    <property type="entry name" value="MTPAP-like_central"/>
</dbReference>
<feature type="compositionally biased region" description="Low complexity" evidence="9">
    <location>
        <begin position="918"/>
        <end position="954"/>
    </location>
</feature>
<evidence type="ECO:0000256" key="8">
    <source>
        <dbReference type="ARBA" id="ARBA00038491"/>
    </source>
</evidence>
<evidence type="ECO:0000313" key="13">
    <source>
        <dbReference type="Proteomes" id="UP001303046"/>
    </source>
</evidence>
<dbReference type="Pfam" id="PF22600">
    <property type="entry name" value="MTPAP-like_central"/>
    <property type="match status" value="1"/>
</dbReference>
<reference evidence="12 13" key="1">
    <citation type="submission" date="2023-08" db="EMBL/GenBank/DDBJ databases">
        <title>A Necator americanus chromosomal reference genome.</title>
        <authorList>
            <person name="Ilik V."/>
            <person name="Petrzelkova K.J."/>
            <person name="Pardy F."/>
            <person name="Fuh T."/>
            <person name="Niatou-Singa F.S."/>
            <person name="Gouil Q."/>
            <person name="Baker L."/>
            <person name="Ritchie M.E."/>
            <person name="Jex A.R."/>
            <person name="Gazzola D."/>
            <person name="Li H."/>
            <person name="Toshio Fujiwara R."/>
            <person name="Zhan B."/>
            <person name="Aroian R.V."/>
            <person name="Pafco B."/>
            <person name="Schwarz E.M."/>
        </authorList>
    </citation>
    <scope>NUCLEOTIDE SEQUENCE [LARGE SCALE GENOMIC DNA]</scope>
    <source>
        <strain evidence="12 13">Aroian</strain>
        <tissue evidence="12">Whole animal</tissue>
    </source>
</reference>
<comment type="subcellular location">
    <subcellularLocation>
        <location evidence="3">Cytoplasm</location>
    </subcellularLocation>
</comment>
<evidence type="ECO:0008006" key="14">
    <source>
        <dbReference type="Google" id="ProtNLM"/>
    </source>
</evidence>
<comment type="similarity">
    <text evidence="8">Belongs to the DNA polymerase type-B-like family. GLD2 subfamily.</text>
</comment>
<keyword evidence="13" id="KW-1185">Reference proteome</keyword>
<dbReference type="CDD" id="cd05402">
    <property type="entry name" value="NT_PAP_TUTase"/>
    <property type="match status" value="1"/>
</dbReference>
<feature type="compositionally biased region" description="Basic residues" evidence="9">
    <location>
        <begin position="59"/>
        <end position="71"/>
    </location>
</feature>
<keyword evidence="4" id="KW-0963">Cytoplasm</keyword>
<evidence type="ECO:0000259" key="10">
    <source>
        <dbReference type="Pfam" id="PF03828"/>
    </source>
</evidence>
<comment type="cofactor">
    <cofactor evidence="2">
        <name>Mg(2+)</name>
        <dbReference type="ChEBI" id="CHEBI:18420"/>
    </cofactor>
</comment>
<evidence type="ECO:0000256" key="2">
    <source>
        <dbReference type="ARBA" id="ARBA00001946"/>
    </source>
</evidence>
<evidence type="ECO:0000256" key="4">
    <source>
        <dbReference type="ARBA" id="ARBA00022490"/>
    </source>
</evidence>
<feature type="region of interest" description="Disordered" evidence="9">
    <location>
        <begin position="410"/>
        <end position="446"/>
    </location>
</feature>
<evidence type="ECO:0000256" key="7">
    <source>
        <dbReference type="ARBA" id="ARBA00022842"/>
    </source>
</evidence>
<dbReference type="InterPro" id="IPR043519">
    <property type="entry name" value="NT_sf"/>
</dbReference>
<feature type="compositionally biased region" description="Low complexity" evidence="9">
    <location>
        <begin position="25"/>
        <end position="37"/>
    </location>
</feature>
<dbReference type="Pfam" id="PF03828">
    <property type="entry name" value="PAP_assoc"/>
    <property type="match status" value="1"/>
</dbReference>
<comment type="caution">
    <text evidence="12">The sequence shown here is derived from an EMBL/GenBank/DDBJ whole genome shotgun (WGS) entry which is preliminary data.</text>
</comment>
<feature type="domain" description="PAP-associated" evidence="10">
    <location>
        <begin position="778"/>
        <end position="847"/>
    </location>
</feature>
<name>A0ABR1BGE2_NECAM</name>
<keyword evidence="6" id="KW-0479">Metal-binding</keyword>
<dbReference type="Gene3D" id="1.10.1410.10">
    <property type="match status" value="1"/>
</dbReference>
<dbReference type="PANTHER" id="PTHR12271:SF40">
    <property type="entry name" value="POLY(A) RNA POLYMERASE GLD2"/>
    <property type="match status" value="1"/>
</dbReference>
<dbReference type="SUPFAM" id="SSF81631">
    <property type="entry name" value="PAP/OAS1 substrate-binding domain"/>
    <property type="match status" value="1"/>
</dbReference>
<evidence type="ECO:0000256" key="5">
    <source>
        <dbReference type="ARBA" id="ARBA00022679"/>
    </source>
</evidence>
<feature type="compositionally biased region" description="Polar residues" evidence="9">
    <location>
        <begin position="1"/>
        <end position="10"/>
    </location>
</feature>
<evidence type="ECO:0000256" key="3">
    <source>
        <dbReference type="ARBA" id="ARBA00004496"/>
    </source>
</evidence>
<feature type="compositionally biased region" description="Polar residues" evidence="9">
    <location>
        <begin position="906"/>
        <end position="917"/>
    </location>
</feature>
<organism evidence="12 13">
    <name type="scientific">Necator americanus</name>
    <name type="common">Human hookworm</name>
    <dbReference type="NCBI Taxonomy" id="51031"/>
    <lineage>
        <taxon>Eukaryota</taxon>
        <taxon>Metazoa</taxon>
        <taxon>Ecdysozoa</taxon>
        <taxon>Nematoda</taxon>
        <taxon>Chromadorea</taxon>
        <taxon>Rhabditida</taxon>
        <taxon>Rhabditina</taxon>
        <taxon>Rhabditomorpha</taxon>
        <taxon>Strongyloidea</taxon>
        <taxon>Ancylostomatidae</taxon>
        <taxon>Bunostominae</taxon>
        <taxon>Necator</taxon>
    </lineage>
</organism>
<sequence>MPYSTGSSDSGYCCVRRSKYEPDGSTTASSDRATSSITDEDEPVRCAPRRGGGQFTRIARGKSRRLRKKTMPHSDTSSRSSCSSSEVNSLTGEEERRHTLSREDIVKKVYVYFQSLLVNVRRQQKFFEQIGGLMADADARWGAGGLRKGWVDPAGCFAPYGFGDPSKPTAFPGCWAVPHPAVHLALLSSNLRDYLEFLSWLYPGIVGRASAGSARDDVAQQRARGPEMGISEDILPILMQLLQQMGPMNVAAAVPPNSATPMDEAMLRQEKMRHLQQAAAGSWSVQPALMQQLVTQLTQMQFAQQQQQQGQQSVATAAASMKKTSSGVVSTQLHTSPTKASAADTTTRQPNEFYSTVVARRPSMSGCESGGGGTSKSSNSSVRNLTAATTKLERKARPTATVENGTVTVLPLRDDTKTPCGESGYQSESSPPLPVDSPRSVPKSPSTVAACGSSIAAGKPVNSSLSAVNNSSGAQSFAAAAASGLSSNVAATPVAANATVEESVAAASTTFVPNGFASGTTEGPQTTFSCPQINRGVQFEISEMDVLSEEIWHYHNSVTQSEKMLNRKLHLRDMLYYSICPVFPMCGLYVVGSSLNGFGNNTSDMDLCLMITNKDLDQKTDAVVVLNMILSTLQHTEWVSHQKLILAKVPILRIKFAAPFSDITVDLNANNSVAIKNTHLLCYYSSFDWRVRPLVSVVKEWAKRKGINDANRSSFTSYSLVLMVIHYLQCGTEPGVLPSLQQMFPRRFANKCDVRTLNVTLPLDTPATSEWHYSDKSTLGELLIGFLDYYANKFDYDRDAISVRLGKRIDRAVIARQRPNGGYQQNGANWRSQWRCICIEEPFTYSNTAHSIYDEMVFDAIKSAFREAHQELDSTRDLKRLLNCKPITVNAPMGGAMVYVSSFNSTRDASTGSATGESPTSGASRRSTPRGSSSASSISTARSGASSSGSSSSSDYGDEQDHDRFADVSDVAGVPLRRHSTRARRLARATGGGNGAV</sequence>
<feature type="compositionally biased region" description="Polar residues" evidence="9">
    <location>
        <begin position="327"/>
        <end position="354"/>
    </location>
</feature>
<dbReference type="Proteomes" id="UP001303046">
    <property type="component" value="Unassembled WGS sequence"/>
</dbReference>
<feature type="compositionally biased region" description="Low complexity" evidence="9">
    <location>
        <begin position="74"/>
        <end position="89"/>
    </location>
</feature>
<dbReference type="EMBL" id="JAVFWL010000001">
    <property type="protein sequence ID" value="KAK6725601.1"/>
    <property type="molecule type" value="Genomic_DNA"/>
</dbReference>
<dbReference type="Gene3D" id="3.30.460.10">
    <property type="entry name" value="Beta Polymerase, domain 2"/>
    <property type="match status" value="1"/>
</dbReference>
<keyword evidence="7" id="KW-0460">Magnesium</keyword>
<feature type="domain" description="Poly(A) RNA polymerase mitochondrial-like central palm" evidence="11">
    <location>
        <begin position="547"/>
        <end position="685"/>
    </location>
</feature>
<evidence type="ECO:0000256" key="6">
    <source>
        <dbReference type="ARBA" id="ARBA00022723"/>
    </source>
</evidence>
<dbReference type="InterPro" id="IPR002058">
    <property type="entry name" value="PAP_assoc"/>
</dbReference>
<feature type="region of interest" description="Disordered" evidence="9">
    <location>
        <begin position="906"/>
        <end position="997"/>
    </location>
</feature>
<accession>A0ABR1BGE2</accession>
<protein>
    <recommendedName>
        <fullName evidence="14">PAP/25A associated domain protein</fullName>
    </recommendedName>
</protein>
<feature type="compositionally biased region" description="Basic residues" evidence="9">
    <location>
        <begin position="976"/>
        <end position="987"/>
    </location>
</feature>
<dbReference type="PANTHER" id="PTHR12271">
    <property type="entry name" value="POLY A POLYMERASE CID PAP -RELATED"/>
    <property type="match status" value="1"/>
</dbReference>
<comment type="cofactor">
    <cofactor evidence="1">
        <name>Mn(2+)</name>
        <dbReference type="ChEBI" id="CHEBI:29035"/>
    </cofactor>
</comment>
<feature type="region of interest" description="Disordered" evidence="9">
    <location>
        <begin position="1"/>
        <end position="98"/>
    </location>
</feature>
<evidence type="ECO:0000256" key="9">
    <source>
        <dbReference type="SAM" id="MobiDB-lite"/>
    </source>
</evidence>
<keyword evidence="5" id="KW-0808">Transferase</keyword>
<evidence type="ECO:0000256" key="1">
    <source>
        <dbReference type="ARBA" id="ARBA00001936"/>
    </source>
</evidence>
<proteinExistence type="inferred from homology"/>
<evidence type="ECO:0000313" key="12">
    <source>
        <dbReference type="EMBL" id="KAK6725601.1"/>
    </source>
</evidence>
<evidence type="ECO:0000259" key="11">
    <source>
        <dbReference type="Pfam" id="PF22600"/>
    </source>
</evidence>
<feature type="region of interest" description="Disordered" evidence="9">
    <location>
        <begin position="326"/>
        <end position="385"/>
    </location>
</feature>
<dbReference type="SUPFAM" id="SSF81301">
    <property type="entry name" value="Nucleotidyltransferase"/>
    <property type="match status" value="1"/>
</dbReference>